<evidence type="ECO:0000313" key="2">
    <source>
        <dbReference type="Proteomes" id="UP000006798"/>
    </source>
</evidence>
<protein>
    <submittedName>
        <fullName evidence="1">Uncharacterized protein</fullName>
    </submittedName>
</protein>
<dbReference type="AlphaFoldDB" id="F8GUD1"/>
<keyword evidence="1" id="KW-0614">Plasmid</keyword>
<dbReference type="Proteomes" id="UP000006798">
    <property type="component" value="Plasmid pBB1"/>
</dbReference>
<geneLocation type="plasmid" evidence="1 2">
    <name>pBB1</name>
</geneLocation>
<proteinExistence type="predicted"/>
<sequence>MPLEAISLSTIALVARRKLPFARESNIRRLLAMSGFIMMTAVMNRNLTLPGYSRE</sequence>
<accession>F8GUD1</accession>
<dbReference type="KEGG" id="cnc:CNE_BB1p09230"/>
<dbReference type="HOGENOM" id="CLU_3024511_0_0_4"/>
<dbReference type="EMBL" id="CP002879">
    <property type="protein sequence ID" value="AEI82335.1"/>
    <property type="molecule type" value="Genomic_DNA"/>
</dbReference>
<gene>
    <name evidence="1" type="ordered locus">CNE_BB1p09230</name>
</gene>
<organism evidence="1 2">
    <name type="scientific">Cupriavidus necator (strain ATCC 43291 / DSM 13513 / CCUG 52238 / LMG 8453 / N-1)</name>
    <name type="common">Ralstonia eutropha</name>
    <dbReference type="NCBI Taxonomy" id="1042878"/>
    <lineage>
        <taxon>Bacteria</taxon>
        <taxon>Pseudomonadati</taxon>
        <taxon>Pseudomonadota</taxon>
        <taxon>Betaproteobacteria</taxon>
        <taxon>Burkholderiales</taxon>
        <taxon>Burkholderiaceae</taxon>
        <taxon>Cupriavidus</taxon>
    </lineage>
</organism>
<reference evidence="1 2" key="1">
    <citation type="journal article" date="2011" name="J. Bacteriol.">
        <title>Complete genome sequence of the type strain Cupriavidus necator N-1.</title>
        <authorList>
            <person name="Poehlein A."/>
            <person name="Kusian B."/>
            <person name="Friedrich B."/>
            <person name="Daniel R."/>
            <person name="Bowien B."/>
        </authorList>
    </citation>
    <scope>NUCLEOTIDE SEQUENCE [LARGE SCALE GENOMIC DNA]</scope>
    <source>
        <strain evidence="2">ATCC 43291 / DSM 13513 / CCUG 52238 / LMG 8453 / N-1</strain>
        <plasmid evidence="1 2">pBB1</plasmid>
    </source>
</reference>
<evidence type="ECO:0000313" key="1">
    <source>
        <dbReference type="EMBL" id="AEI82335.1"/>
    </source>
</evidence>
<name>F8GUD1_CUPNN</name>